<name>A0A1J5Q3T1_9ZZZZ</name>
<keyword evidence="3" id="KW-0732">Signal</keyword>
<evidence type="ECO:0000256" key="3">
    <source>
        <dbReference type="ARBA" id="ARBA00022729"/>
    </source>
</evidence>
<dbReference type="AlphaFoldDB" id="A0A1J5Q3T1"/>
<reference evidence="5" key="1">
    <citation type="submission" date="2016-10" db="EMBL/GenBank/DDBJ databases">
        <title>Sequence of Gallionella enrichment culture.</title>
        <authorList>
            <person name="Poehlein A."/>
            <person name="Muehling M."/>
            <person name="Daniel R."/>
        </authorList>
    </citation>
    <scope>NUCLEOTIDE SEQUENCE</scope>
</reference>
<dbReference type="GO" id="GO:0042597">
    <property type="term" value="C:periplasmic space"/>
    <property type="evidence" value="ECO:0007669"/>
    <property type="project" value="UniProtKB-SubCell"/>
</dbReference>
<dbReference type="InterPro" id="IPR015168">
    <property type="entry name" value="SsuA/THI5"/>
</dbReference>
<evidence type="ECO:0000256" key="2">
    <source>
        <dbReference type="ARBA" id="ARBA00010742"/>
    </source>
</evidence>
<accession>A0A1J5Q3T1</accession>
<dbReference type="InterPro" id="IPR001638">
    <property type="entry name" value="Solute-binding_3/MltF_N"/>
</dbReference>
<dbReference type="SMART" id="SM00062">
    <property type="entry name" value="PBPb"/>
    <property type="match status" value="1"/>
</dbReference>
<evidence type="ECO:0000313" key="5">
    <source>
        <dbReference type="EMBL" id="OIQ78361.1"/>
    </source>
</evidence>
<dbReference type="GO" id="GO:0042918">
    <property type="term" value="P:alkanesulfonate transmembrane transport"/>
    <property type="evidence" value="ECO:0007669"/>
    <property type="project" value="TreeGrafter"/>
</dbReference>
<dbReference type="EMBL" id="MLJW01001415">
    <property type="protein sequence ID" value="OIQ78361.1"/>
    <property type="molecule type" value="Genomic_DNA"/>
</dbReference>
<protein>
    <submittedName>
        <fullName evidence="5">NMT1/THI5 like protein</fullName>
    </submittedName>
</protein>
<comment type="similarity">
    <text evidence="2">Belongs to the bacterial solute-binding protein SsuA/TauA family.</text>
</comment>
<organism evidence="5">
    <name type="scientific">mine drainage metagenome</name>
    <dbReference type="NCBI Taxonomy" id="410659"/>
    <lineage>
        <taxon>unclassified sequences</taxon>
        <taxon>metagenomes</taxon>
        <taxon>ecological metagenomes</taxon>
    </lineage>
</organism>
<feature type="domain" description="Solute-binding protein family 3/N-terminal" evidence="4">
    <location>
        <begin position="10"/>
        <end position="234"/>
    </location>
</feature>
<proteinExistence type="inferred from homology"/>
<dbReference type="Pfam" id="PF09084">
    <property type="entry name" value="NMT1"/>
    <property type="match status" value="1"/>
</dbReference>
<dbReference type="Gene3D" id="3.40.190.10">
    <property type="entry name" value="Periplasmic binding protein-like II"/>
    <property type="match status" value="2"/>
</dbReference>
<gene>
    <name evidence="5" type="ORF">GALL_399360</name>
</gene>
<sequence>MSRQASDLPVVTVNVFPGGFNWGLYVGQDKGFFAQHGITVQMQGTPNSVTQMTDFAESKFDIAMTAVDNIVAYVEGQGEAPIGPQPDFMAVMGSDSGFLSLVTSPAIKRIADLAGKTLSVDAMTTGYAFVLYEIMRRNGLDKDKGDYEIVRAGGMVQRWNALREGRHAATLLSAPYNIIAKNDGFTEFVKATEIIGAYQGNVAAVRRPWAKQNRSKILAYISGYRRSIAWLYEPSNRSEAIEILRRHLPQMPPDIAEASYAELLDPVRGFFRNGDIDREGLNRVLELRSRYGNPPKLLNDPEKYCDLSYGEQAG</sequence>
<evidence type="ECO:0000256" key="1">
    <source>
        <dbReference type="ARBA" id="ARBA00004418"/>
    </source>
</evidence>
<comment type="subcellular location">
    <subcellularLocation>
        <location evidence="1">Periplasm</location>
    </subcellularLocation>
</comment>
<dbReference type="PANTHER" id="PTHR30024">
    <property type="entry name" value="ALIPHATIC SULFONATES-BINDING PROTEIN-RELATED"/>
    <property type="match status" value="1"/>
</dbReference>
<dbReference type="PANTHER" id="PTHR30024:SF47">
    <property type="entry name" value="TAURINE-BINDING PERIPLASMIC PROTEIN"/>
    <property type="match status" value="1"/>
</dbReference>
<evidence type="ECO:0000259" key="4">
    <source>
        <dbReference type="SMART" id="SM00062"/>
    </source>
</evidence>
<comment type="caution">
    <text evidence="5">The sequence shown here is derived from an EMBL/GenBank/DDBJ whole genome shotgun (WGS) entry which is preliminary data.</text>
</comment>
<dbReference type="SUPFAM" id="SSF53850">
    <property type="entry name" value="Periplasmic binding protein-like II"/>
    <property type="match status" value="1"/>
</dbReference>